<accession>A0A8J3J8Z6</accession>
<dbReference type="EMBL" id="BOMB01000027">
    <property type="protein sequence ID" value="GID13906.1"/>
    <property type="molecule type" value="Genomic_DNA"/>
</dbReference>
<reference evidence="2" key="1">
    <citation type="submission" date="2021-01" db="EMBL/GenBank/DDBJ databases">
        <title>Whole genome shotgun sequence of Actinocatenispora rupis NBRC 107355.</title>
        <authorList>
            <person name="Komaki H."/>
            <person name="Tamura T."/>
        </authorList>
    </citation>
    <scope>NUCLEOTIDE SEQUENCE</scope>
    <source>
        <strain evidence="2">NBRC 107355</strain>
    </source>
</reference>
<keyword evidence="3" id="KW-1185">Reference proteome</keyword>
<comment type="caution">
    <text evidence="2">The sequence shown here is derived from an EMBL/GenBank/DDBJ whole genome shotgun (WGS) entry which is preliminary data.</text>
</comment>
<gene>
    <name evidence="2" type="ORF">Aru02nite_47950</name>
</gene>
<evidence type="ECO:0000256" key="1">
    <source>
        <dbReference type="SAM" id="MobiDB-lite"/>
    </source>
</evidence>
<dbReference type="AlphaFoldDB" id="A0A8J3J8Z6"/>
<evidence type="ECO:0000313" key="3">
    <source>
        <dbReference type="Proteomes" id="UP000612808"/>
    </source>
</evidence>
<dbReference type="Proteomes" id="UP000612808">
    <property type="component" value="Unassembled WGS sequence"/>
</dbReference>
<organism evidence="2 3">
    <name type="scientific">Actinocatenispora rupis</name>
    <dbReference type="NCBI Taxonomy" id="519421"/>
    <lineage>
        <taxon>Bacteria</taxon>
        <taxon>Bacillati</taxon>
        <taxon>Actinomycetota</taxon>
        <taxon>Actinomycetes</taxon>
        <taxon>Micromonosporales</taxon>
        <taxon>Micromonosporaceae</taxon>
        <taxon>Actinocatenispora</taxon>
    </lineage>
</organism>
<evidence type="ECO:0000313" key="2">
    <source>
        <dbReference type="EMBL" id="GID13906.1"/>
    </source>
</evidence>
<feature type="region of interest" description="Disordered" evidence="1">
    <location>
        <begin position="1"/>
        <end position="34"/>
    </location>
</feature>
<name>A0A8J3J8Z6_9ACTN</name>
<feature type="compositionally biased region" description="Basic and acidic residues" evidence="1">
    <location>
        <begin position="23"/>
        <end position="34"/>
    </location>
</feature>
<proteinExistence type="predicted"/>
<sequence>MVRGGGVRDAGAPREVAQAEGAEPARLDHLDGGGEHRFAQLSVVVRHAAKPNPHLAIDKMGTPRQSRH</sequence>
<protein>
    <submittedName>
        <fullName evidence="2">Uncharacterized protein</fullName>
    </submittedName>
</protein>